<reference evidence="2" key="2">
    <citation type="submission" date="2012-06" db="EMBL/GenBank/DDBJ databases">
        <authorList>
            <person name="Yu Y."/>
            <person name="Currie J."/>
            <person name="Lomeli R."/>
            <person name="Angelova A."/>
            <person name="Collura K."/>
            <person name="Wissotski M."/>
            <person name="Campos D."/>
            <person name="Kudrna D."/>
            <person name="Golser W."/>
            <person name="Ashely E."/>
            <person name="Descour A."/>
            <person name="Fernandes J."/>
            <person name="Soderlund C."/>
            <person name="Walbot V."/>
        </authorList>
    </citation>
    <scope>NUCLEOTIDE SEQUENCE</scope>
    <source>
        <strain evidence="2">B73</strain>
    </source>
</reference>
<dbReference type="AlphaFoldDB" id="C0HIG7"/>
<evidence type="ECO:0000313" key="2">
    <source>
        <dbReference type="EMBL" id="ACN26820.1"/>
    </source>
</evidence>
<sequence>MRLEQRLWVVEDDDAKELWVEHDWRENDDDVTSRQELNDDESTGDAVMKSRDTTLKQQVDDEVELRRL</sequence>
<dbReference type="HOGENOM" id="CLU_2797699_0_0_1"/>
<proteinExistence type="evidence at transcript level"/>
<evidence type="ECO:0000256" key="1">
    <source>
        <dbReference type="SAM" id="MobiDB-lite"/>
    </source>
</evidence>
<feature type="region of interest" description="Disordered" evidence="1">
    <location>
        <begin position="29"/>
        <end position="55"/>
    </location>
</feature>
<accession>C0HIG7</accession>
<organism evidence="2">
    <name type="scientific">Zea mays</name>
    <name type="common">Maize</name>
    <dbReference type="NCBI Taxonomy" id="4577"/>
    <lineage>
        <taxon>Eukaryota</taxon>
        <taxon>Viridiplantae</taxon>
        <taxon>Streptophyta</taxon>
        <taxon>Embryophyta</taxon>
        <taxon>Tracheophyta</taxon>
        <taxon>Spermatophyta</taxon>
        <taxon>Magnoliopsida</taxon>
        <taxon>Liliopsida</taxon>
        <taxon>Poales</taxon>
        <taxon>Poaceae</taxon>
        <taxon>PACMAD clade</taxon>
        <taxon>Panicoideae</taxon>
        <taxon>Andropogonodae</taxon>
        <taxon>Andropogoneae</taxon>
        <taxon>Tripsacinae</taxon>
        <taxon>Zea</taxon>
    </lineage>
</organism>
<protein>
    <submittedName>
        <fullName evidence="2">Uncharacterized protein</fullName>
    </submittedName>
</protein>
<dbReference type="EMBL" id="BT062123">
    <property type="protein sequence ID" value="ACN26820.1"/>
    <property type="molecule type" value="mRNA"/>
</dbReference>
<reference evidence="2" key="1">
    <citation type="journal article" date="2009" name="PLoS Genet.">
        <title>Sequencing, mapping, and analysis of 27,455 maize full-length cDNAs.</title>
        <authorList>
            <person name="Soderlund C."/>
            <person name="Descour A."/>
            <person name="Kudrna D."/>
            <person name="Bomhoff M."/>
            <person name="Boyd L."/>
            <person name="Currie J."/>
            <person name="Angelova A."/>
            <person name="Collura K."/>
            <person name="Wissotski M."/>
            <person name="Ashley E."/>
            <person name="Morrow D."/>
            <person name="Fernandes J."/>
            <person name="Walbot V."/>
            <person name="Yu Y."/>
        </authorList>
    </citation>
    <scope>NUCLEOTIDE SEQUENCE</scope>
    <source>
        <strain evidence="2">B73</strain>
    </source>
</reference>
<name>C0HIG7_MAIZE</name>